<dbReference type="Pfam" id="PF24029">
    <property type="entry name" value="DUF7340"/>
    <property type="match status" value="1"/>
</dbReference>
<feature type="domain" description="DUF7341" evidence="2">
    <location>
        <begin position="9"/>
        <end position="135"/>
    </location>
</feature>
<dbReference type="InterPro" id="IPR055765">
    <property type="entry name" value="DUF7341"/>
</dbReference>
<accession>A0ABD6QTU0</accession>
<dbReference type="EMBL" id="MBER01000004">
    <property type="protein sequence ID" value="OMC52532.1"/>
    <property type="molecule type" value="Genomic_DNA"/>
</dbReference>
<evidence type="ECO:0000259" key="1">
    <source>
        <dbReference type="Pfam" id="PF24029"/>
    </source>
</evidence>
<gene>
    <name evidence="3" type="ORF">A5742_16415</name>
</gene>
<dbReference type="Pfam" id="PF24030">
    <property type="entry name" value="DUF7341"/>
    <property type="match status" value="1"/>
</dbReference>
<comment type="caution">
    <text evidence="3">The sequence shown here is derived from an EMBL/GenBank/DDBJ whole genome shotgun (WGS) entry which is preliminary data.</text>
</comment>
<reference evidence="3 4" key="1">
    <citation type="submission" date="2016-07" db="EMBL/GenBank/DDBJ databases">
        <authorList>
            <person name="Sutton G."/>
            <person name="Brinkac L."/>
            <person name="Sanka R."/>
            <person name="Adams M."/>
            <person name="Lau E."/>
            <person name="Kumar A."/>
            <person name="Macaden R."/>
        </authorList>
    </citation>
    <scope>NUCLEOTIDE SEQUENCE [LARGE SCALE GENOMIC DNA]</scope>
    <source>
        <strain evidence="3 4">GA-0871</strain>
    </source>
</reference>
<sequence>MTEPDTDLLPYTRTQLSNAISALVDNKPTSLVDEDGGETQIVWVTSLYEQLVDAKAGFPQEHMGVARSRPPFWTEAVNQLHEIDREVAQWIPGPGDTVERLRAIDAEAWSPEDVALLNSWAKQLERWCAKINDILHPGARKTLNDPCPSCGEKTVYRWQDGERLRQPALQISTDGIWCQNRECDFAHEFPERLAFVCRLLGYEIPPGVFE</sequence>
<dbReference type="InterPro" id="IPR055764">
    <property type="entry name" value="DUF7340"/>
</dbReference>
<organism evidence="3 4">
    <name type="scientific">Mycolicibacterium fortuitum</name>
    <name type="common">Mycobacterium fortuitum</name>
    <dbReference type="NCBI Taxonomy" id="1766"/>
    <lineage>
        <taxon>Bacteria</taxon>
        <taxon>Bacillati</taxon>
        <taxon>Actinomycetota</taxon>
        <taxon>Actinomycetes</taxon>
        <taxon>Mycobacteriales</taxon>
        <taxon>Mycobacteriaceae</taxon>
        <taxon>Mycolicibacterium</taxon>
    </lineage>
</organism>
<dbReference type="RefSeq" id="WP_076202379.1">
    <property type="nucleotide sequence ID" value="NZ_MBER01000004.1"/>
</dbReference>
<protein>
    <submittedName>
        <fullName evidence="3">Uncharacterized protein</fullName>
    </submittedName>
</protein>
<name>A0ABD6QTU0_MYCFO</name>
<evidence type="ECO:0000259" key="2">
    <source>
        <dbReference type="Pfam" id="PF24030"/>
    </source>
</evidence>
<dbReference type="Proteomes" id="UP000187001">
    <property type="component" value="Unassembled WGS sequence"/>
</dbReference>
<evidence type="ECO:0000313" key="4">
    <source>
        <dbReference type="Proteomes" id="UP000187001"/>
    </source>
</evidence>
<evidence type="ECO:0000313" key="3">
    <source>
        <dbReference type="EMBL" id="OMC52532.1"/>
    </source>
</evidence>
<dbReference type="AlphaFoldDB" id="A0ABD6QTU0"/>
<proteinExistence type="predicted"/>
<feature type="domain" description="DUF7340" evidence="1">
    <location>
        <begin position="140"/>
        <end position="200"/>
    </location>
</feature>